<dbReference type="EMBL" id="BAAACR010000017">
    <property type="protein sequence ID" value="GAA0218036.1"/>
    <property type="molecule type" value="Genomic_DNA"/>
</dbReference>
<name>A0ABN0TC56_9FIRM</name>
<evidence type="ECO:0000256" key="1">
    <source>
        <dbReference type="SAM" id="MobiDB-lite"/>
    </source>
</evidence>
<comment type="caution">
    <text evidence="2">The sequence shown here is derived from an EMBL/GenBank/DDBJ whole genome shotgun (WGS) entry which is preliminary data.</text>
</comment>
<gene>
    <name evidence="2" type="ORF">GCM10008919_21470</name>
</gene>
<keyword evidence="3" id="KW-1185">Reference proteome</keyword>
<evidence type="ECO:0000313" key="3">
    <source>
        <dbReference type="Proteomes" id="UP001500399"/>
    </source>
</evidence>
<dbReference type="Proteomes" id="UP001500399">
    <property type="component" value="Unassembled WGS sequence"/>
</dbReference>
<evidence type="ECO:0000313" key="2">
    <source>
        <dbReference type="EMBL" id="GAA0218036.1"/>
    </source>
</evidence>
<feature type="region of interest" description="Disordered" evidence="1">
    <location>
        <begin position="19"/>
        <end position="44"/>
    </location>
</feature>
<protein>
    <recommendedName>
        <fullName evidence="4">Tail fiber assembly protein</fullName>
    </recommendedName>
</protein>
<feature type="region of interest" description="Disordered" evidence="1">
    <location>
        <begin position="63"/>
        <end position="89"/>
    </location>
</feature>
<sequence>METKTVYAYDADGAYIGERTLDDTDHSPISGAWQIPGNMTETQPPAAKEGYDLYWRGGKWEQVARPKPEPEPTPPEDTEPQEQDVQRIPETELAVMEGMVDMQTRLAALEAKMKGGE</sequence>
<organism evidence="2 3">
    <name type="scientific">Selenomonas dianae</name>
    <dbReference type="NCBI Taxonomy" id="135079"/>
    <lineage>
        <taxon>Bacteria</taxon>
        <taxon>Bacillati</taxon>
        <taxon>Bacillota</taxon>
        <taxon>Negativicutes</taxon>
        <taxon>Selenomonadales</taxon>
        <taxon>Selenomonadaceae</taxon>
        <taxon>Selenomonas</taxon>
    </lineage>
</organism>
<dbReference type="RefSeq" id="WP_304987519.1">
    <property type="nucleotide sequence ID" value="NZ_BAAACR010000017.1"/>
</dbReference>
<proteinExistence type="predicted"/>
<reference evidence="2 3" key="1">
    <citation type="journal article" date="2019" name="Int. J. Syst. Evol. Microbiol.">
        <title>The Global Catalogue of Microorganisms (GCM) 10K type strain sequencing project: providing services to taxonomists for standard genome sequencing and annotation.</title>
        <authorList>
            <consortium name="The Broad Institute Genomics Platform"/>
            <consortium name="The Broad Institute Genome Sequencing Center for Infectious Disease"/>
            <person name="Wu L."/>
            <person name="Ma J."/>
        </authorList>
    </citation>
    <scope>NUCLEOTIDE SEQUENCE [LARGE SCALE GENOMIC DNA]</scope>
    <source>
        <strain evidence="2 3">JCM 8542</strain>
    </source>
</reference>
<accession>A0ABN0TC56</accession>
<evidence type="ECO:0008006" key="4">
    <source>
        <dbReference type="Google" id="ProtNLM"/>
    </source>
</evidence>